<organism evidence="1 2">
    <name type="scientific">Macroventuria anomochaeta</name>
    <dbReference type="NCBI Taxonomy" id="301207"/>
    <lineage>
        <taxon>Eukaryota</taxon>
        <taxon>Fungi</taxon>
        <taxon>Dikarya</taxon>
        <taxon>Ascomycota</taxon>
        <taxon>Pezizomycotina</taxon>
        <taxon>Dothideomycetes</taxon>
        <taxon>Pleosporomycetidae</taxon>
        <taxon>Pleosporales</taxon>
        <taxon>Pleosporineae</taxon>
        <taxon>Didymellaceae</taxon>
        <taxon>Macroventuria</taxon>
    </lineage>
</organism>
<accession>A0ACB6RTX1</accession>
<evidence type="ECO:0000313" key="1">
    <source>
        <dbReference type="EMBL" id="KAF2625366.1"/>
    </source>
</evidence>
<sequence length="308" mass="34088">MSPLHIEEISLSILNATLSRYPDTASSALADLDTLRYETIPRTLEKMKGEKSLLKADIEKLVEWKLKHGTYRPALMNLVKSNPADVFKSTTQEAFASHRDDGDVMKALKILTKLRGIGPATASLLLSVYQPDQVPFFSDELFRWTHWDSPGKSGWLRIIKYNVTEYKEILASVEGLRKRLGVKAVDAEKVAYVLGKGNVELDLGVDTEEDAEVVVGEKIEENKERDRRVEVAAAGAAAAMDSARTASESGRKRKAAGEKKSRQEKGEAAGDDLSHGEPAKRTTKQGVKRKAQETKPPAEGTRKSTRRK</sequence>
<evidence type="ECO:0000313" key="2">
    <source>
        <dbReference type="Proteomes" id="UP000799754"/>
    </source>
</evidence>
<gene>
    <name evidence="1" type="ORF">BU25DRAFT_493001</name>
</gene>
<name>A0ACB6RTX1_9PLEO</name>
<dbReference type="EMBL" id="MU006726">
    <property type="protein sequence ID" value="KAF2625366.1"/>
    <property type="molecule type" value="Genomic_DNA"/>
</dbReference>
<protein>
    <submittedName>
        <fullName evidence="1">Uncharacterized protein</fullName>
    </submittedName>
</protein>
<keyword evidence="2" id="KW-1185">Reference proteome</keyword>
<proteinExistence type="predicted"/>
<reference evidence="1" key="1">
    <citation type="journal article" date="2020" name="Stud. Mycol.">
        <title>101 Dothideomycetes genomes: a test case for predicting lifestyles and emergence of pathogens.</title>
        <authorList>
            <person name="Haridas S."/>
            <person name="Albert R."/>
            <person name="Binder M."/>
            <person name="Bloem J."/>
            <person name="Labutti K."/>
            <person name="Salamov A."/>
            <person name="Andreopoulos B."/>
            <person name="Baker S."/>
            <person name="Barry K."/>
            <person name="Bills G."/>
            <person name="Bluhm B."/>
            <person name="Cannon C."/>
            <person name="Castanera R."/>
            <person name="Culley D."/>
            <person name="Daum C."/>
            <person name="Ezra D."/>
            <person name="Gonzalez J."/>
            <person name="Henrissat B."/>
            <person name="Kuo A."/>
            <person name="Liang C."/>
            <person name="Lipzen A."/>
            <person name="Lutzoni F."/>
            <person name="Magnuson J."/>
            <person name="Mondo S."/>
            <person name="Nolan M."/>
            <person name="Ohm R."/>
            <person name="Pangilinan J."/>
            <person name="Park H.-J."/>
            <person name="Ramirez L."/>
            <person name="Alfaro M."/>
            <person name="Sun H."/>
            <person name="Tritt A."/>
            <person name="Yoshinaga Y."/>
            <person name="Zwiers L.-H."/>
            <person name="Turgeon B."/>
            <person name="Goodwin S."/>
            <person name="Spatafora J."/>
            <person name="Crous P."/>
            <person name="Grigoriev I."/>
        </authorList>
    </citation>
    <scope>NUCLEOTIDE SEQUENCE</scope>
    <source>
        <strain evidence="1">CBS 525.71</strain>
    </source>
</reference>
<dbReference type="Proteomes" id="UP000799754">
    <property type="component" value="Unassembled WGS sequence"/>
</dbReference>
<comment type="caution">
    <text evidence="1">The sequence shown here is derived from an EMBL/GenBank/DDBJ whole genome shotgun (WGS) entry which is preliminary data.</text>
</comment>